<dbReference type="InterPro" id="IPR027379">
    <property type="entry name" value="CLS_N"/>
</dbReference>
<dbReference type="EMBL" id="BONU01000016">
    <property type="protein sequence ID" value="GIG74307.1"/>
    <property type="molecule type" value="Genomic_DNA"/>
</dbReference>
<evidence type="ECO:0000256" key="2">
    <source>
        <dbReference type="ARBA" id="ARBA00022475"/>
    </source>
</evidence>
<feature type="domain" description="Cardiolipin synthase N-terminal" evidence="9">
    <location>
        <begin position="14"/>
        <end position="59"/>
    </location>
</feature>
<evidence type="ECO:0000259" key="9">
    <source>
        <dbReference type="Pfam" id="PF13396"/>
    </source>
</evidence>
<reference evidence="10" key="1">
    <citation type="submission" date="2021-01" db="EMBL/GenBank/DDBJ databases">
        <title>Whole genome shotgun sequence of Planosporangium flavigriseum NBRC 105377.</title>
        <authorList>
            <person name="Komaki H."/>
            <person name="Tamura T."/>
        </authorList>
    </citation>
    <scope>NUCLEOTIDE SEQUENCE</scope>
    <source>
        <strain evidence="10">NBRC 105377</strain>
    </source>
</reference>
<dbReference type="AlphaFoldDB" id="A0A8J3LKH0"/>
<evidence type="ECO:0000256" key="6">
    <source>
        <dbReference type="SAM" id="Coils"/>
    </source>
</evidence>
<name>A0A8J3LKH0_9ACTN</name>
<evidence type="ECO:0000256" key="5">
    <source>
        <dbReference type="ARBA" id="ARBA00023136"/>
    </source>
</evidence>
<evidence type="ECO:0000256" key="8">
    <source>
        <dbReference type="SAM" id="Phobius"/>
    </source>
</evidence>
<sequence>MTRLFVLFALVDLILLVVALIGCLSAEDYEIRALPKAAWVLIILFLSPVGAIAWFVAGRPQREAAARPGRRRAGSGFPENSRPLAPDDDPEFLRDLAARTRRDDEDLLRRWEEDLRRREEELRRRQSTDETEG</sequence>
<evidence type="ECO:0000256" key="4">
    <source>
        <dbReference type="ARBA" id="ARBA00022989"/>
    </source>
</evidence>
<protein>
    <recommendedName>
        <fullName evidence="9">Cardiolipin synthase N-terminal domain-containing protein</fullName>
    </recommendedName>
</protein>
<comment type="caution">
    <text evidence="10">The sequence shown here is derived from an EMBL/GenBank/DDBJ whole genome shotgun (WGS) entry which is preliminary data.</text>
</comment>
<keyword evidence="3 8" id="KW-0812">Transmembrane</keyword>
<organism evidence="10 11">
    <name type="scientific">Planosporangium flavigriseum</name>
    <dbReference type="NCBI Taxonomy" id="373681"/>
    <lineage>
        <taxon>Bacteria</taxon>
        <taxon>Bacillati</taxon>
        <taxon>Actinomycetota</taxon>
        <taxon>Actinomycetes</taxon>
        <taxon>Micromonosporales</taxon>
        <taxon>Micromonosporaceae</taxon>
        <taxon>Planosporangium</taxon>
    </lineage>
</organism>
<keyword evidence="2" id="KW-1003">Cell membrane</keyword>
<gene>
    <name evidence="10" type="ORF">Pfl04_27110</name>
</gene>
<keyword evidence="5 8" id="KW-0472">Membrane</keyword>
<dbReference type="PROSITE" id="PS51257">
    <property type="entry name" value="PROKAR_LIPOPROTEIN"/>
    <property type="match status" value="1"/>
</dbReference>
<evidence type="ECO:0000313" key="10">
    <source>
        <dbReference type="EMBL" id="GIG74307.1"/>
    </source>
</evidence>
<evidence type="ECO:0000256" key="7">
    <source>
        <dbReference type="SAM" id="MobiDB-lite"/>
    </source>
</evidence>
<evidence type="ECO:0000313" key="11">
    <source>
        <dbReference type="Proteomes" id="UP000653674"/>
    </source>
</evidence>
<dbReference type="Proteomes" id="UP000653674">
    <property type="component" value="Unassembled WGS sequence"/>
</dbReference>
<keyword evidence="11" id="KW-1185">Reference proteome</keyword>
<keyword evidence="6" id="KW-0175">Coiled coil</keyword>
<feature type="transmembrane region" description="Helical" evidence="8">
    <location>
        <begin position="36"/>
        <end position="57"/>
    </location>
</feature>
<evidence type="ECO:0000256" key="1">
    <source>
        <dbReference type="ARBA" id="ARBA00004651"/>
    </source>
</evidence>
<dbReference type="RefSeq" id="WP_168074046.1">
    <property type="nucleotide sequence ID" value="NZ_BAAAQJ010000016.1"/>
</dbReference>
<proteinExistence type="predicted"/>
<dbReference type="Pfam" id="PF13396">
    <property type="entry name" value="PLDc_N"/>
    <property type="match status" value="1"/>
</dbReference>
<feature type="region of interest" description="Disordered" evidence="7">
    <location>
        <begin position="63"/>
        <end position="90"/>
    </location>
</feature>
<accession>A0A8J3LKH0</accession>
<comment type="subcellular location">
    <subcellularLocation>
        <location evidence="1">Cell membrane</location>
        <topology evidence="1">Multi-pass membrane protein</topology>
    </subcellularLocation>
</comment>
<evidence type="ECO:0000256" key="3">
    <source>
        <dbReference type="ARBA" id="ARBA00022692"/>
    </source>
</evidence>
<dbReference type="GO" id="GO:0005886">
    <property type="term" value="C:plasma membrane"/>
    <property type="evidence" value="ECO:0007669"/>
    <property type="project" value="UniProtKB-SubCell"/>
</dbReference>
<keyword evidence="4 8" id="KW-1133">Transmembrane helix</keyword>
<feature type="coiled-coil region" evidence="6">
    <location>
        <begin position="101"/>
        <end position="128"/>
    </location>
</feature>